<organism evidence="1 2">
    <name type="scientific">Entomophthora muscae</name>
    <dbReference type="NCBI Taxonomy" id="34485"/>
    <lineage>
        <taxon>Eukaryota</taxon>
        <taxon>Fungi</taxon>
        <taxon>Fungi incertae sedis</taxon>
        <taxon>Zoopagomycota</taxon>
        <taxon>Entomophthoromycotina</taxon>
        <taxon>Entomophthoromycetes</taxon>
        <taxon>Entomophthorales</taxon>
        <taxon>Entomophthoraceae</taxon>
        <taxon>Entomophthora</taxon>
    </lineage>
</organism>
<evidence type="ECO:0000313" key="1">
    <source>
        <dbReference type="EMBL" id="KAJ9079042.1"/>
    </source>
</evidence>
<gene>
    <name evidence="1" type="ORF">DSO57_1000677</name>
</gene>
<keyword evidence="2" id="KW-1185">Reference proteome</keyword>
<sequence>MTTQPIPIPPKKDDQAQLSPISSLTSPPSVIQGSHMSHPETSRLAQKWGFGVRTSTYPQPIKRSSSPMQSMIFEGQLFY</sequence>
<dbReference type="Proteomes" id="UP001165960">
    <property type="component" value="Unassembled WGS sequence"/>
</dbReference>
<comment type="caution">
    <text evidence="1">The sequence shown here is derived from an EMBL/GenBank/DDBJ whole genome shotgun (WGS) entry which is preliminary data.</text>
</comment>
<evidence type="ECO:0000313" key="2">
    <source>
        <dbReference type="Proteomes" id="UP001165960"/>
    </source>
</evidence>
<reference evidence="1" key="1">
    <citation type="submission" date="2022-04" db="EMBL/GenBank/DDBJ databases">
        <title>Genome of the entomopathogenic fungus Entomophthora muscae.</title>
        <authorList>
            <person name="Elya C."/>
            <person name="Lovett B.R."/>
            <person name="Lee E."/>
            <person name="Macias A.M."/>
            <person name="Hajek A.E."/>
            <person name="De Bivort B.L."/>
            <person name="Kasson M.T."/>
            <person name="De Fine Licht H.H."/>
            <person name="Stajich J.E."/>
        </authorList>
    </citation>
    <scope>NUCLEOTIDE SEQUENCE</scope>
    <source>
        <strain evidence="1">Berkeley</strain>
    </source>
</reference>
<protein>
    <submittedName>
        <fullName evidence="1">Uncharacterized protein</fullName>
    </submittedName>
</protein>
<accession>A0ACC2TWQ4</accession>
<name>A0ACC2TWQ4_9FUNG</name>
<proteinExistence type="predicted"/>
<dbReference type="EMBL" id="QTSX02002131">
    <property type="protein sequence ID" value="KAJ9079042.1"/>
    <property type="molecule type" value="Genomic_DNA"/>
</dbReference>